<comment type="caution">
    <text evidence="1">The sequence shown here is derived from an EMBL/GenBank/DDBJ whole genome shotgun (WGS) entry which is preliminary data.</text>
</comment>
<sequence length="72" mass="8182">MPSLIFDKAIRPDDTTARDIAFDILQSIRLLQLKCEILSVEVRQAKIGNVKWKDVFEQVTNARDPELGISDP</sequence>
<dbReference type="Proteomes" id="UP001383192">
    <property type="component" value="Unassembled WGS sequence"/>
</dbReference>
<reference evidence="1 2" key="1">
    <citation type="submission" date="2024-01" db="EMBL/GenBank/DDBJ databases">
        <title>A draft genome for a cacao thread blight-causing isolate of Paramarasmius palmivorus.</title>
        <authorList>
            <person name="Baruah I.K."/>
            <person name="Bukari Y."/>
            <person name="Amoako-Attah I."/>
            <person name="Meinhardt L.W."/>
            <person name="Bailey B.A."/>
            <person name="Cohen S.P."/>
        </authorList>
    </citation>
    <scope>NUCLEOTIDE SEQUENCE [LARGE SCALE GENOMIC DNA]</scope>
    <source>
        <strain evidence="1 2">GH-12</strain>
    </source>
</reference>
<accession>A0AAW0DAZ3</accession>
<gene>
    <name evidence="1" type="ORF">VNI00_005948</name>
</gene>
<name>A0AAW0DAZ3_9AGAR</name>
<protein>
    <submittedName>
        <fullName evidence="1">Uncharacterized protein</fullName>
    </submittedName>
</protein>
<evidence type="ECO:0000313" key="1">
    <source>
        <dbReference type="EMBL" id="KAK7049347.1"/>
    </source>
</evidence>
<dbReference type="AlphaFoldDB" id="A0AAW0DAZ3"/>
<proteinExistence type="predicted"/>
<evidence type="ECO:0000313" key="2">
    <source>
        <dbReference type="Proteomes" id="UP001383192"/>
    </source>
</evidence>
<keyword evidence="2" id="KW-1185">Reference proteome</keyword>
<organism evidence="1 2">
    <name type="scientific">Paramarasmius palmivorus</name>
    <dbReference type="NCBI Taxonomy" id="297713"/>
    <lineage>
        <taxon>Eukaryota</taxon>
        <taxon>Fungi</taxon>
        <taxon>Dikarya</taxon>
        <taxon>Basidiomycota</taxon>
        <taxon>Agaricomycotina</taxon>
        <taxon>Agaricomycetes</taxon>
        <taxon>Agaricomycetidae</taxon>
        <taxon>Agaricales</taxon>
        <taxon>Marasmiineae</taxon>
        <taxon>Marasmiaceae</taxon>
        <taxon>Paramarasmius</taxon>
    </lineage>
</organism>
<dbReference type="EMBL" id="JAYKXP010000017">
    <property type="protein sequence ID" value="KAK7049347.1"/>
    <property type="molecule type" value="Genomic_DNA"/>
</dbReference>